<reference evidence="12 13" key="1">
    <citation type="journal article" date="2016" name="Proc. Natl. Acad. Sci. U.S.A.">
        <title>Comparative genomics of biotechnologically important yeasts.</title>
        <authorList>
            <person name="Riley R."/>
            <person name="Haridas S."/>
            <person name="Wolfe K.H."/>
            <person name="Lopes M.R."/>
            <person name="Hittinger C.T."/>
            <person name="Goeker M."/>
            <person name="Salamov A.A."/>
            <person name="Wisecaver J.H."/>
            <person name="Long T.M."/>
            <person name="Calvey C.H."/>
            <person name="Aerts A.L."/>
            <person name="Barry K.W."/>
            <person name="Choi C."/>
            <person name="Clum A."/>
            <person name="Coughlan A.Y."/>
            <person name="Deshpande S."/>
            <person name="Douglass A.P."/>
            <person name="Hanson S.J."/>
            <person name="Klenk H.-P."/>
            <person name="LaButti K.M."/>
            <person name="Lapidus A."/>
            <person name="Lindquist E.A."/>
            <person name="Lipzen A.M."/>
            <person name="Meier-Kolthoff J.P."/>
            <person name="Ohm R.A."/>
            <person name="Otillar R.P."/>
            <person name="Pangilinan J.L."/>
            <person name="Peng Y."/>
            <person name="Rokas A."/>
            <person name="Rosa C.A."/>
            <person name="Scheuner C."/>
            <person name="Sibirny A.A."/>
            <person name="Slot J.C."/>
            <person name="Stielow J.B."/>
            <person name="Sun H."/>
            <person name="Kurtzman C.P."/>
            <person name="Blackwell M."/>
            <person name="Grigoriev I.V."/>
            <person name="Jeffries T.W."/>
        </authorList>
    </citation>
    <scope>NUCLEOTIDE SEQUENCE [LARGE SCALE GENOMIC DNA]</scope>
    <source>
        <strain evidence="13">ATCC 18201 / CBS 1600 / BCRC 20928 / JCM 3617 / NBRC 0987 / NRRL Y-1542</strain>
    </source>
</reference>
<proteinExistence type="inferred from homology"/>
<protein>
    <submittedName>
        <fullName evidence="12">DUF605-domain-containing protein</fullName>
    </submittedName>
</protein>
<comment type="subcellular location">
    <subcellularLocation>
        <location evidence="2">Cytoplasm</location>
    </subcellularLocation>
    <subcellularLocation>
        <location evidence="1">Endosome membrane</location>
        <topology evidence="1">Peripheral membrane protein</topology>
    </subcellularLocation>
</comment>
<feature type="region of interest" description="Disordered" evidence="9">
    <location>
        <begin position="168"/>
        <end position="261"/>
    </location>
</feature>
<dbReference type="GO" id="GO:0015031">
    <property type="term" value="P:protein transport"/>
    <property type="evidence" value="ECO:0007669"/>
    <property type="project" value="UniProtKB-KW"/>
</dbReference>
<dbReference type="GO" id="GO:0032511">
    <property type="term" value="P:late endosome to vacuole transport via multivesicular body sorting pathway"/>
    <property type="evidence" value="ECO:0007669"/>
    <property type="project" value="InterPro"/>
</dbReference>
<accession>A0A1E4RYQ3</accession>
<dbReference type="OrthoDB" id="391137at2759"/>
<keyword evidence="8" id="KW-0472">Membrane</keyword>
<keyword evidence="5" id="KW-0963">Cytoplasm</keyword>
<evidence type="ECO:0000259" key="10">
    <source>
        <dbReference type="Pfam" id="PF04652"/>
    </source>
</evidence>
<comment type="similarity">
    <text evidence="3">Belongs to the VTA1 family.</text>
</comment>
<dbReference type="GeneID" id="30990953"/>
<evidence type="ECO:0000256" key="1">
    <source>
        <dbReference type="ARBA" id="ARBA00004481"/>
    </source>
</evidence>
<evidence type="ECO:0000313" key="12">
    <source>
        <dbReference type="EMBL" id="ODV72409.1"/>
    </source>
</evidence>
<dbReference type="EMBL" id="KV453935">
    <property type="protein sequence ID" value="ODV72409.1"/>
    <property type="molecule type" value="Genomic_DNA"/>
</dbReference>
<dbReference type="InterPro" id="IPR044538">
    <property type="entry name" value="Vta1-like"/>
</dbReference>
<dbReference type="GO" id="GO:0005771">
    <property type="term" value="C:multivesicular body"/>
    <property type="evidence" value="ECO:0007669"/>
    <property type="project" value="TreeGrafter"/>
</dbReference>
<keyword evidence="6" id="KW-0967">Endosome</keyword>
<keyword evidence="7" id="KW-0653">Protein transport</keyword>
<dbReference type="Proteomes" id="UP000094389">
    <property type="component" value="Unassembled WGS sequence"/>
</dbReference>
<dbReference type="GO" id="GO:0010008">
    <property type="term" value="C:endosome membrane"/>
    <property type="evidence" value="ECO:0007669"/>
    <property type="project" value="UniProtKB-SubCell"/>
</dbReference>
<evidence type="ECO:0000256" key="9">
    <source>
        <dbReference type="SAM" id="MobiDB-lite"/>
    </source>
</evidence>
<dbReference type="OMA" id="YCKIYVL"/>
<evidence type="ECO:0000256" key="3">
    <source>
        <dbReference type="ARBA" id="ARBA00007895"/>
    </source>
</evidence>
<dbReference type="RefSeq" id="XP_020069448.1">
    <property type="nucleotide sequence ID" value="XM_020216557.1"/>
</dbReference>
<evidence type="ECO:0000256" key="7">
    <source>
        <dbReference type="ARBA" id="ARBA00022927"/>
    </source>
</evidence>
<name>A0A1E4RYQ3_CYBJN</name>
<evidence type="ECO:0000256" key="4">
    <source>
        <dbReference type="ARBA" id="ARBA00022448"/>
    </source>
</evidence>
<evidence type="ECO:0000256" key="2">
    <source>
        <dbReference type="ARBA" id="ARBA00004496"/>
    </source>
</evidence>
<dbReference type="STRING" id="983966.A0A1E4RYQ3"/>
<dbReference type="Gene3D" id="1.20.5.420">
    <property type="entry name" value="Immunoglobulin FC, subunit C"/>
    <property type="match status" value="1"/>
</dbReference>
<keyword evidence="13" id="KW-1185">Reference proteome</keyword>
<evidence type="ECO:0000256" key="5">
    <source>
        <dbReference type="ARBA" id="ARBA00022490"/>
    </source>
</evidence>
<dbReference type="Pfam" id="PF04652">
    <property type="entry name" value="Vta1"/>
    <property type="match status" value="1"/>
</dbReference>
<evidence type="ECO:0000256" key="8">
    <source>
        <dbReference type="ARBA" id="ARBA00023136"/>
    </source>
</evidence>
<dbReference type="AlphaFoldDB" id="A0A1E4RYQ3"/>
<dbReference type="PANTHER" id="PTHR46009">
    <property type="entry name" value="VACUOLAR PROTEIN SORTING-ASSOCIATED PROTEIN VTA1 HOMOLOG"/>
    <property type="match status" value="1"/>
</dbReference>
<gene>
    <name evidence="12" type="ORF">CYBJADRAFT_174268</name>
</gene>
<evidence type="ECO:0000313" key="13">
    <source>
        <dbReference type="Proteomes" id="UP000094389"/>
    </source>
</evidence>
<dbReference type="InterPro" id="IPR039431">
    <property type="entry name" value="Vta1/CALS_N"/>
</dbReference>
<dbReference type="Gene3D" id="1.25.40.270">
    <property type="entry name" value="Vacuolar protein sorting-associated protein vta1"/>
    <property type="match status" value="1"/>
</dbReference>
<feature type="domain" description="Vta1 C-terminal" evidence="11">
    <location>
        <begin position="271"/>
        <end position="306"/>
    </location>
</feature>
<feature type="compositionally biased region" description="Basic and acidic residues" evidence="9">
    <location>
        <begin position="251"/>
        <end position="260"/>
    </location>
</feature>
<evidence type="ECO:0000256" key="6">
    <source>
        <dbReference type="ARBA" id="ARBA00022753"/>
    </source>
</evidence>
<dbReference type="InterPro" id="IPR023175">
    <property type="entry name" value="Vta1/CALS_N_sf"/>
</dbReference>
<sequence>MVPSSLPKPITQAYNRSLELSKADPLVSYFCKLYAVEQILDSGLHTSDDAVAQFAMKLMDEIEEARKGDDVVLQEVIHDKETSIAYVVNFANKIFASAKLQIKEQKSAKSTAMALLASVNFYELLNLWPDEHQRLEDTEELSKKIKYAKYHAARILKALKNNEDPNEYVAPEEQVVESSNELVEAHEPSAIDEAPPNFVDDHEDGDEPALNLPSIPSSNPTAEFSLPEPPKDVPRHSSPPVNAPSLKSPRRSVEEQHEEVNVEEILESSEVYSKAQKHSKFAISAMNYEDTPTAIKELEEALRLLRTLE</sequence>
<feature type="domain" description="Vta1/callose synthase N-terminal" evidence="10">
    <location>
        <begin position="10"/>
        <end position="161"/>
    </location>
</feature>
<organism evidence="12 13">
    <name type="scientific">Cyberlindnera jadinii (strain ATCC 18201 / CBS 1600 / BCRC 20928 / JCM 3617 / NBRC 0987 / NRRL Y-1542)</name>
    <name type="common">Torula yeast</name>
    <name type="synonym">Candida utilis</name>
    <dbReference type="NCBI Taxonomy" id="983966"/>
    <lineage>
        <taxon>Eukaryota</taxon>
        <taxon>Fungi</taxon>
        <taxon>Dikarya</taxon>
        <taxon>Ascomycota</taxon>
        <taxon>Saccharomycotina</taxon>
        <taxon>Saccharomycetes</taxon>
        <taxon>Phaffomycetales</taxon>
        <taxon>Phaffomycetaceae</taxon>
        <taxon>Cyberlindnera</taxon>
    </lineage>
</organism>
<dbReference type="InterPro" id="IPR041212">
    <property type="entry name" value="Vta1_C"/>
</dbReference>
<dbReference type="PANTHER" id="PTHR46009:SF1">
    <property type="entry name" value="VACUOLAR PROTEIN SORTING-ASSOCIATED PROTEIN VTA1 HOMOLOG"/>
    <property type="match status" value="1"/>
</dbReference>
<evidence type="ECO:0000259" key="11">
    <source>
        <dbReference type="Pfam" id="PF18097"/>
    </source>
</evidence>
<dbReference type="Pfam" id="PF18097">
    <property type="entry name" value="Vta1_C"/>
    <property type="match status" value="1"/>
</dbReference>
<keyword evidence="4" id="KW-0813">Transport</keyword>